<sequence length="67" mass="7983">MLTNIHFFFIVGPGHRQTSISKVKEVKRQVQDFHIEDPEFPFKELQRSWTAELDILKLLASKIFFHL</sequence>
<name>U9ULD1_RHIID</name>
<dbReference type="AlphaFoldDB" id="U9ULD1"/>
<protein>
    <submittedName>
        <fullName evidence="1">Uncharacterized protein</fullName>
    </submittedName>
</protein>
<dbReference type="HOGENOM" id="CLU_2813659_0_0_1"/>
<reference evidence="1" key="1">
    <citation type="submission" date="2013-07" db="EMBL/GenBank/DDBJ databases">
        <title>The genome of an arbuscular mycorrhizal fungus provides insights into the evolution of the oldest plant symbiosis.</title>
        <authorList>
            <consortium name="DOE Joint Genome Institute"/>
            <person name="Tisserant E."/>
            <person name="Malbreil M."/>
            <person name="Kuo A."/>
            <person name="Kohler A."/>
            <person name="Symeonidi A."/>
            <person name="Balestrini R."/>
            <person name="Charron P."/>
            <person name="Duensing N."/>
            <person name="Frei-dit-Frey N."/>
            <person name="Gianinazzi-Pearson V."/>
            <person name="Gilbert B."/>
            <person name="Handa Y."/>
            <person name="Hijri M."/>
            <person name="Kaul R."/>
            <person name="Kawaguchi M."/>
            <person name="Krajinski F."/>
            <person name="Lammers P."/>
            <person name="Lapierre D."/>
            <person name="Masclaux F.G."/>
            <person name="Murat C."/>
            <person name="Morin E."/>
            <person name="Ndikumana S."/>
            <person name="Pagni M."/>
            <person name="Petitpierre D."/>
            <person name="Requena N."/>
            <person name="Rosikiewicz P."/>
            <person name="Riley R."/>
            <person name="Saito K."/>
            <person name="San Clemente H."/>
            <person name="Shapiro H."/>
            <person name="van Tuinen D."/>
            <person name="Becard G."/>
            <person name="Bonfante P."/>
            <person name="Paszkowski U."/>
            <person name="Shachar-Hill Y."/>
            <person name="Young J.P."/>
            <person name="Sanders I.R."/>
            <person name="Henrissat B."/>
            <person name="Rensing S.A."/>
            <person name="Grigoriev I.V."/>
            <person name="Corradi N."/>
            <person name="Roux C."/>
            <person name="Martin F."/>
        </authorList>
    </citation>
    <scope>NUCLEOTIDE SEQUENCE</scope>
    <source>
        <strain evidence="1">DAOM 197198</strain>
    </source>
</reference>
<accession>U9ULD1</accession>
<evidence type="ECO:0000313" key="1">
    <source>
        <dbReference type="EMBL" id="ESA16411.1"/>
    </source>
</evidence>
<organism evidence="1">
    <name type="scientific">Rhizophagus irregularis (strain DAOM 181602 / DAOM 197198 / MUCL 43194)</name>
    <name type="common">Arbuscular mycorrhizal fungus</name>
    <name type="synonym">Glomus intraradices</name>
    <dbReference type="NCBI Taxonomy" id="747089"/>
    <lineage>
        <taxon>Eukaryota</taxon>
        <taxon>Fungi</taxon>
        <taxon>Fungi incertae sedis</taxon>
        <taxon>Mucoromycota</taxon>
        <taxon>Glomeromycotina</taxon>
        <taxon>Glomeromycetes</taxon>
        <taxon>Glomerales</taxon>
        <taxon>Glomeraceae</taxon>
        <taxon>Rhizophagus</taxon>
    </lineage>
</organism>
<dbReference type="EMBL" id="KI281080">
    <property type="protein sequence ID" value="ESA16411.1"/>
    <property type="molecule type" value="Genomic_DNA"/>
</dbReference>
<proteinExistence type="predicted"/>
<gene>
    <name evidence="1" type="ORF">GLOINDRAFT_22837</name>
</gene>